<evidence type="ECO:0000259" key="1">
    <source>
        <dbReference type="SMART" id="SM00903"/>
    </source>
</evidence>
<dbReference type="Gene3D" id="2.30.110.10">
    <property type="entry name" value="Electron Transport, Fmn-binding Protein, Chain A"/>
    <property type="match status" value="1"/>
</dbReference>
<evidence type="ECO:0000313" key="3">
    <source>
        <dbReference type="Proteomes" id="UP000609531"/>
    </source>
</evidence>
<dbReference type="EMBL" id="JAEKJA010000011">
    <property type="protein sequence ID" value="MBJ3776905.1"/>
    <property type="molecule type" value="Genomic_DNA"/>
</dbReference>
<dbReference type="RefSeq" id="WP_198882799.1">
    <property type="nucleotide sequence ID" value="NZ_JAEKJA010000011.1"/>
</dbReference>
<dbReference type="GO" id="GO:0016646">
    <property type="term" value="F:oxidoreductase activity, acting on the CH-NH group of donors, NAD or NADP as acceptor"/>
    <property type="evidence" value="ECO:0007669"/>
    <property type="project" value="UniProtKB-ARBA"/>
</dbReference>
<evidence type="ECO:0000313" key="2">
    <source>
        <dbReference type="EMBL" id="MBJ3776905.1"/>
    </source>
</evidence>
<sequence>MHYGATRPSVLKYDPFKAIIAPRPIGWIGTLNADGVPNLGPYSFFAALGSHPHMILFSSEGLKHSYVNAKERGEFTFSLATEALTEAMNVSSAAVADGANEFELAGLTLGQSVEIATPFVAESPAALECVTVEATQIHDRDGNPVDRYYVIGQVVQTHIRDEYVRDGRFDTAAARPIARMGYRDYSTVTEAWELLRPEELAKADS</sequence>
<dbReference type="SUPFAM" id="SSF50475">
    <property type="entry name" value="FMN-binding split barrel"/>
    <property type="match status" value="1"/>
</dbReference>
<dbReference type="InterPro" id="IPR012349">
    <property type="entry name" value="Split_barrel_FMN-bd"/>
</dbReference>
<dbReference type="InterPro" id="IPR002563">
    <property type="entry name" value="Flavin_Rdtase-like_dom"/>
</dbReference>
<gene>
    <name evidence="2" type="ORF">JCR33_14460</name>
</gene>
<dbReference type="Pfam" id="PF01613">
    <property type="entry name" value="Flavin_Reduct"/>
    <property type="match status" value="1"/>
</dbReference>
<dbReference type="AlphaFoldDB" id="A0A934MHF9"/>
<organism evidence="2 3">
    <name type="scientific">Acuticoccus mangrovi</name>
    <dbReference type="NCBI Taxonomy" id="2796142"/>
    <lineage>
        <taxon>Bacteria</taxon>
        <taxon>Pseudomonadati</taxon>
        <taxon>Pseudomonadota</taxon>
        <taxon>Alphaproteobacteria</taxon>
        <taxon>Hyphomicrobiales</taxon>
        <taxon>Amorphaceae</taxon>
        <taxon>Acuticoccus</taxon>
    </lineage>
</organism>
<dbReference type="GO" id="GO:0010181">
    <property type="term" value="F:FMN binding"/>
    <property type="evidence" value="ECO:0007669"/>
    <property type="project" value="InterPro"/>
</dbReference>
<dbReference type="SMART" id="SM00903">
    <property type="entry name" value="Flavin_Reduct"/>
    <property type="match status" value="1"/>
</dbReference>
<protein>
    <submittedName>
        <fullName evidence="2">Flavin reductase family protein</fullName>
    </submittedName>
</protein>
<keyword evidence="3" id="KW-1185">Reference proteome</keyword>
<dbReference type="PANTHER" id="PTHR43812:SF2">
    <property type="entry name" value="FLAVIN REDUCTASE LIKE DOMAIN-CONTAINING PROTEIN"/>
    <property type="match status" value="1"/>
</dbReference>
<dbReference type="PANTHER" id="PTHR43812">
    <property type="entry name" value="BLR2425 PROTEIN"/>
    <property type="match status" value="1"/>
</dbReference>
<feature type="domain" description="Flavin reductase like" evidence="1">
    <location>
        <begin position="18"/>
        <end position="171"/>
    </location>
</feature>
<proteinExistence type="predicted"/>
<name>A0A934MHF9_9HYPH</name>
<dbReference type="Proteomes" id="UP000609531">
    <property type="component" value="Unassembled WGS sequence"/>
</dbReference>
<reference evidence="2" key="1">
    <citation type="submission" date="2020-12" db="EMBL/GenBank/DDBJ databases">
        <title>Bacterial taxonomy.</title>
        <authorList>
            <person name="Pan X."/>
        </authorList>
    </citation>
    <scope>NUCLEOTIDE SEQUENCE</scope>
    <source>
        <strain evidence="2">B2012</strain>
    </source>
</reference>
<accession>A0A934MHF9</accession>
<comment type="caution">
    <text evidence="2">The sequence shown here is derived from an EMBL/GenBank/DDBJ whole genome shotgun (WGS) entry which is preliminary data.</text>
</comment>